<dbReference type="InterPro" id="IPR050902">
    <property type="entry name" value="ABC_Transporter_SBP"/>
</dbReference>
<dbReference type="PANTHER" id="PTHR30535:SF34">
    <property type="entry name" value="MOLYBDATE-BINDING PROTEIN MOLA"/>
    <property type="match status" value="1"/>
</dbReference>
<name>A0A1T4Q3L9_9BACT</name>
<dbReference type="STRING" id="28136.SAMN02745202_01674"/>
<dbReference type="Pfam" id="PF01497">
    <property type="entry name" value="Peripla_BP_2"/>
    <property type="match status" value="1"/>
</dbReference>
<dbReference type="PROSITE" id="PS51257">
    <property type="entry name" value="PROKAR_LIPOPROTEIN"/>
    <property type="match status" value="1"/>
</dbReference>
<keyword evidence="1" id="KW-0732">Signal</keyword>
<dbReference type="PANTHER" id="PTHR30535">
    <property type="entry name" value="VITAMIN B12-BINDING PROTEIN"/>
    <property type="match status" value="1"/>
</dbReference>
<evidence type="ECO:0000259" key="2">
    <source>
        <dbReference type="PROSITE" id="PS50983"/>
    </source>
</evidence>
<sequence>MKSPLVFIAFVCGIFCACNGAATSNATYEGDTLALRYAQQLSLVQYKGYVQATLANPWKKGAVLHSYVLVPKGRVGDSLLQHDAQLQTMEATVVRTPIAHAVVFTTSHCALLYDLHAQQALSGVCDLAYINLSDVQRRAKLPARNTAKVVDCGSSMQPDVERIMQLHPEALLVSPFEQSGGFGKLATLNIPIIETADYMETSALGRAEWMKFYGLLFGRAQQADTLFAQVDSNYHALMGKAQQTREKVSAFTERKMGSVWYVPGGRSTIAQLLRDARVTYPFADDIHAGSLALSFETVLNEAGNSDIWLIKYNHQPNTRQALLAEDASYAQFKAFRQGKVFGCDCTAVPYYEEVDFHPDRLLNDIVQIAHPTLTGLAPLRYYHRMK</sequence>
<dbReference type="eggNOG" id="COG0614">
    <property type="taxonomic scope" value="Bacteria"/>
</dbReference>
<feature type="chain" id="PRO_5010561740" evidence="1">
    <location>
        <begin position="18"/>
        <end position="386"/>
    </location>
</feature>
<protein>
    <submittedName>
        <fullName evidence="3">Iron complex transport system substrate-binding protein</fullName>
    </submittedName>
</protein>
<feature type="domain" description="Fe/B12 periplasmic-binding" evidence="2">
    <location>
        <begin position="100"/>
        <end position="373"/>
    </location>
</feature>
<evidence type="ECO:0000256" key="1">
    <source>
        <dbReference type="SAM" id="SignalP"/>
    </source>
</evidence>
<dbReference type="PROSITE" id="PS50983">
    <property type="entry name" value="FE_B12_PBP"/>
    <property type="match status" value="1"/>
</dbReference>
<dbReference type="Proteomes" id="UP000190065">
    <property type="component" value="Unassembled WGS sequence"/>
</dbReference>
<proteinExistence type="predicted"/>
<dbReference type="EMBL" id="FUXK01000019">
    <property type="protein sequence ID" value="SJZ98256.1"/>
    <property type="molecule type" value="Genomic_DNA"/>
</dbReference>
<accession>A0A1T4Q3L9</accession>
<dbReference type="RefSeq" id="WP_025070516.1">
    <property type="nucleotide sequence ID" value="NZ_FUXK01000019.1"/>
</dbReference>
<evidence type="ECO:0000313" key="3">
    <source>
        <dbReference type="EMBL" id="SJZ98256.1"/>
    </source>
</evidence>
<feature type="signal peptide" evidence="1">
    <location>
        <begin position="1"/>
        <end position="17"/>
    </location>
</feature>
<dbReference type="InterPro" id="IPR002491">
    <property type="entry name" value="ABC_transptr_periplasmic_BD"/>
</dbReference>
<dbReference type="Gene3D" id="3.40.50.1980">
    <property type="entry name" value="Nitrogenase molybdenum iron protein domain"/>
    <property type="match status" value="2"/>
</dbReference>
<gene>
    <name evidence="3" type="ORF">SAMN02745202_01674</name>
</gene>
<dbReference type="SUPFAM" id="SSF53807">
    <property type="entry name" value="Helical backbone' metal receptor"/>
    <property type="match status" value="1"/>
</dbReference>
<dbReference type="GO" id="GO:0071281">
    <property type="term" value="P:cellular response to iron ion"/>
    <property type="evidence" value="ECO:0007669"/>
    <property type="project" value="TreeGrafter"/>
</dbReference>
<reference evidence="3 4" key="1">
    <citation type="submission" date="2017-02" db="EMBL/GenBank/DDBJ databases">
        <authorList>
            <person name="Peterson S.W."/>
        </authorList>
    </citation>
    <scope>NUCLEOTIDE SEQUENCE [LARGE SCALE GENOMIC DNA]</scope>
    <source>
        <strain evidence="3 4">ATCC 43324</strain>
    </source>
</reference>
<dbReference type="AlphaFoldDB" id="A0A1T4Q3L9"/>
<evidence type="ECO:0000313" key="4">
    <source>
        <dbReference type="Proteomes" id="UP000190065"/>
    </source>
</evidence>
<organism evidence="3 4">
    <name type="scientific">Segatella oulorum</name>
    <dbReference type="NCBI Taxonomy" id="28136"/>
    <lineage>
        <taxon>Bacteria</taxon>
        <taxon>Pseudomonadati</taxon>
        <taxon>Bacteroidota</taxon>
        <taxon>Bacteroidia</taxon>
        <taxon>Bacteroidales</taxon>
        <taxon>Prevotellaceae</taxon>
        <taxon>Segatella</taxon>
    </lineage>
</organism>